<dbReference type="PANTHER" id="PTHR35519:SF1">
    <property type="entry name" value="YALI0C06193P"/>
    <property type="match status" value="1"/>
</dbReference>
<dbReference type="EMBL" id="CCBN010000009">
    <property type="protein sequence ID" value="CDO55066.1"/>
    <property type="molecule type" value="Genomic_DNA"/>
</dbReference>
<dbReference type="InterPro" id="IPR025187">
    <property type="entry name" value="DUF4112"/>
</dbReference>
<dbReference type="OrthoDB" id="2103474at2759"/>
<evidence type="ECO:0000313" key="3">
    <source>
        <dbReference type="EMBL" id="CDO55066.1"/>
    </source>
</evidence>
<protein>
    <submittedName>
        <fullName evidence="3">Uncharacterized protein</fullName>
    </submittedName>
</protein>
<feature type="transmembrane region" description="Helical" evidence="2">
    <location>
        <begin position="76"/>
        <end position="98"/>
    </location>
</feature>
<dbReference type="PANTHER" id="PTHR35519">
    <property type="entry name" value="MEMBRANE PROTEINS"/>
    <property type="match status" value="1"/>
</dbReference>
<dbReference type="Pfam" id="PF13430">
    <property type="entry name" value="DUF4112"/>
    <property type="match status" value="1"/>
</dbReference>
<evidence type="ECO:0000256" key="1">
    <source>
        <dbReference type="SAM" id="MobiDB-lite"/>
    </source>
</evidence>
<keyword evidence="2" id="KW-1133">Transmembrane helix</keyword>
<gene>
    <name evidence="3" type="ORF">BN980_GECA09s03618g</name>
</gene>
<organism evidence="3 4">
    <name type="scientific">Geotrichum candidum</name>
    <name type="common">Oospora lactis</name>
    <name type="synonym">Dipodascus geotrichum</name>
    <dbReference type="NCBI Taxonomy" id="1173061"/>
    <lineage>
        <taxon>Eukaryota</taxon>
        <taxon>Fungi</taxon>
        <taxon>Dikarya</taxon>
        <taxon>Ascomycota</taxon>
        <taxon>Saccharomycotina</taxon>
        <taxon>Dipodascomycetes</taxon>
        <taxon>Dipodascales</taxon>
        <taxon>Dipodascaceae</taxon>
        <taxon>Geotrichum</taxon>
    </lineage>
</organism>
<accession>A0A0J9XCS7</accession>
<name>A0A0J9XCS7_GEOCN</name>
<reference evidence="3" key="1">
    <citation type="submission" date="2014-03" db="EMBL/GenBank/DDBJ databases">
        <authorList>
            <person name="Casaregola S."/>
        </authorList>
    </citation>
    <scope>NUCLEOTIDE SEQUENCE [LARGE SCALE GENOMIC DNA]</scope>
    <source>
        <strain evidence="3">CLIB 918</strain>
    </source>
</reference>
<keyword evidence="2" id="KW-0812">Transmembrane</keyword>
<comment type="caution">
    <text evidence="3">The sequence shown here is derived from an EMBL/GenBank/DDBJ whole genome shotgun (WGS) entry which is preliminary data.</text>
</comment>
<dbReference type="Proteomes" id="UP000242525">
    <property type="component" value="Unassembled WGS sequence"/>
</dbReference>
<feature type="compositionally biased region" description="Polar residues" evidence="1">
    <location>
        <begin position="234"/>
        <end position="245"/>
    </location>
</feature>
<proteinExistence type="predicted"/>
<dbReference type="AlphaFoldDB" id="A0A0J9XCS7"/>
<sequence length="245" mass="27779">MASYLESLPGFCVGQMVYEEYMGEHFNTKDPYYDTEGHRRKLPPNATESQKKLWKKIRNMAYKHDRCMFGMNCCDLGVGLAPIASIIPVIGPLAMYVVHGRLLTIAEELRIPQSMHAKMSAQILFDFLITLIPLLGIFFSYLNQCSTRNAGMIYTYLCHELTSVDPNGFQRVQEGYIDSWDNPYGNTVPNDNAMLMNHDAGAQSYQPHQQSFIPMNDYPGAGNGKKNKKFKNNVSPQETGFIQLQ</sequence>
<feature type="transmembrane region" description="Helical" evidence="2">
    <location>
        <begin position="119"/>
        <end position="142"/>
    </location>
</feature>
<evidence type="ECO:0000256" key="2">
    <source>
        <dbReference type="SAM" id="Phobius"/>
    </source>
</evidence>
<keyword evidence="2" id="KW-0472">Membrane</keyword>
<feature type="region of interest" description="Disordered" evidence="1">
    <location>
        <begin position="224"/>
        <end position="245"/>
    </location>
</feature>
<evidence type="ECO:0000313" key="4">
    <source>
        <dbReference type="Proteomes" id="UP000242525"/>
    </source>
</evidence>
<keyword evidence="4" id="KW-1185">Reference proteome</keyword>